<proteinExistence type="predicted"/>
<dbReference type="GO" id="GO:0044528">
    <property type="term" value="P:regulation of mitochondrial mRNA stability"/>
    <property type="evidence" value="ECO:0007669"/>
    <property type="project" value="TreeGrafter"/>
</dbReference>
<dbReference type="PANTHER" id="PTHR21228:SF40">
    <property type="entry name" value="LD45607P"/>
    <property type="match status" value="1"/>
</dbReference>
<dbReference type="GO" id="GO:0005759">
    <property type="term" value="C:mitochondrial matrix"/>
    <property type="evidence" value="ECO:0007669"/>
    <property type="project" value="TreeGrafter"/>
</dbReference>
<gene>
    <name evidence="3" type="ORF">MSP1404_LOCUS3968</name>
</gene>
<name>A0A7S0PPP4_MICPS</name>
<dbReference type="EMBL" id="HBEV01005211">
    <property type="protein sequence ID" value="CAD8583274.1"/>
    <property type="molecule type" value="Transcribed_RNA"/>
</dbReference>
<protein>
    <recommendedName>
        <fullName evidence="2">RAP domain-containing protein</fullName>
    </recommendedName>
</protein>
<evidence type="ECO:0000259" key="2">
    <source>
        <dbReference type="PROSITE" id="PS51286"/>
    </source>
</evidence>
<dbReference type="GO" id="GO:0003723">
    <property type="term" value="F:RNA binding"/>
    <property type="evidence" value="ECO:0007669"/>
    <property type="project" value="TreeGrafter"/>
</dbReference>
<dbReference type="Pfam" id="PF08373">
    <property type="entry name" value="RAP"/>
    <property type="match status" value="1"/>
</dbReference>
<dbReference type="InterPro" id="IPR050870">
    <property type="entry name" value="FAST_kinase"/>
</dbReference>
<feature type="region of interest" description="Disordered" evidence="1">
    <location>
        <begin position="18"/>
        <end position="79"/>
    </location>
</feature>
<sequence length="571" mass="61730">MMLSARLLPVVAAGRQYGDSRREKGGTGTRLPDRGGGGDESDWMQKARKLANKRASQFRRERGAQPVAPAQWRRKRKGEKGDEYGYVEAARGYDDIRKVADDKDELTATAGDGLWRVDFGDLAEEDWGSQWTMTQDEWKSVEKLAKETSEPLQALQVFEDAGLRRVNPDISAGMLKIIADKAKSARVDREELSGIRRDSRVAHLLGMCVAAARRGSDALSPVSVANAAWAVGVISTERANSAEMEVLAARAAQVTEDISKRGIADLAWALASCRHASEELFQQIGIRAVVTGLKGFKAFDISTLVYAFAHLGHGADGFLEGLDQWFAGGAEEDIGKEAADANAAKMAASFTAYPLVNTAWSLAVIGGDALRSRAFAALWGEICARGEAAAAEGATVDPSLDGDRIQFGSWRGKNLNQINQAIVAVQSMGGAEALGLRPAPDLLAAAAESAWMAQRRPPVVSWYQRDVASILSYMGEKHEEEAVCGGYRVDLLVPNPVGVPQRSGGIAIEVDGPSHFARNNPALALGQTRLKHRQLRHLGMLVVSVSVAEWEYLESAEEKVEYLREKMATAA</sequence>
<dbReference type="SMART" id="SM00952">
    <property type="entry name" value="RAP"/>
    <property type="match status" value="1"/>
</dbReference>
<dbReference type="PANTHER" id="PTHR21228">
    <property type="entry name" value="FAST LEU-RICH DOMAIN-CONTAINING"/>
    <property type="match status" value="1"/>
</dbReference>
<organism evidence="3">
    <name type="scientific">Micromonas pusilla</name>
    <name type="common">Picoplanktonic green alga</name>
    <name type="synonym">Chromulina pusilla</name>
    <dbReference type="NCBI Taxonomy" id="38833"/>
    <lineage>
        <taxon>Eukaryota</taxon>
        <taxon>Viridiplantae</taxon>
        <taxon>Chlorophyta</taxon>
        <taxon>Mamiellophyceae</taxon>
        <taxon>Mamiellales</taxon>
        <taxon>Mamiellaceae</taxon>
        <taxon>Micromonas</taxon>
    </lineage>
</organism>
<evidence type="ECO:0000256" key="1">
    <source>
        <dbReference type="SAM" id="MobiDB-lite"/>
    </source>
</evidence>
<dbReference type="GO" id="GO:0035770">
    <property type="term" value="C:ribonucleoprotein granule"/>
    <property type="evidence" value="ECO:0007669"/>
    <property type="project" value="TreeGrafter"/>
</dbReference>
<dbReference type="AlphaFoldDB" id="A0A7S0PPP4"/>
<dbReference type="GO" id="GO:0000963">
    <property type="term" value="P:mitochondrial RNA processing"/>
    <property type="evidence" value="ECO:0007669"/>
    <property type="project" value="TreeGrafter"/>
</dbReference>
<feature type="domain" description="RAP" evidence="2">
    <location>
        <begin position="506"/>
        <end position="565"/>
    </location>
</feature>
<dbReference type="InterPro" id="IPR013584">
    <property type="entry name" value="RAP"/>
</dbReference>
<reference evidence="3" key="1">
    <citation type="submission" date="2021-01" db="EMBL/GenBank/DDBJ databases">
        <authorList>
            <person name="Corre E."/>
            <person name="Pelletier E."/>
            <person name="Niang G."/>
            <person name="Scheremetjew M."/>
            <person name="Finn R."/>
            <person name="Kale V."/>
            <person name="Holt S."/>
            <person name="Cochrane G."/>
            <person name="Meng A."/>
            <person name="Brown T."/>
            <person name="Cohen L."/>
        </authorList>
    </citation>
    <scope>NUCLEOTIDE SEQUENCE</scope>
    <source>
        <strain evidence="3">CCMP494</strain>
    </source>
</reference>
<dbReference type="PROSITE" id="PS51286">
    <property type="entry name" value="RAP"/>
    <property type="match status" value="1"/>
</dbReference>
<feature type="compositionally biased region" description="Basic and acidic residues" evidence="1">
    <location>
        <begin position="18"/>
        <end position="37"/>
    </location>
</feature>
<accession>A0A7S0PPP4</accession>
<evidence type="ECO:0000313" key="3">
    <source>
        <dbReference type="EMBL" id="CAD8583274.1"/>
    </source>
</evidence>